<evidence type="ECO:0000259" key="1">
    <source>
        <dbReference type="PROSITE" id="PS50043"/>
    </source>
</evidence>
<organism evidence="2 3">
    <name type="scientific">Streptacidiphilus pinicola</name>
    <dbReference type="NCBI Taxonomy" id="2219663"/>
    <lineage>
        <taxon>Bacteria</taxon>
        <taxon>Bacillati</taxon>
        <taxon>Actinomycetota</taxon>
        <taxon>Actinomycetes</taxon>
        <taxon>Kitasatosporales</taxon>
        <taxon>Streptomycetaceae</taxon>
        <taxon>Streptacidiphilus</taxon>
    </lineage>
</organism>
<proteinExistence type="predicted"/>
<keyword evidence="3" id="KW-1185">Reference proteome</keyword>
<dbReference type="Pfam" id="PF00196">
    <property type="entry name" value="GerE"/>
    <property type="match status" value="1"/>
</dbReference>
<reference evidence="2 3" key="1">
    <citation type="submission" date="2018-06" db="EMBL/GenBank/DDBJ databases">
        <title>Streptacidiphilus pinicola sp. nov., isolated from pine grove soil.</title>
        <authorList>
            <person name="Roh S.G."/>
            <person name="Park S."/>
            <person name="Kim M.-K."/>
            <person name="Yun B.-R."/>
            <person name="Park J."/>
            <person name="Kim M.J."/>
            <person name="Kim Y.S."/>
            <person name="Kim S.B."/>
        </authorList>
    </citation>
    <scope>NUCLEOTIDE SEQUENCE [LARGE SCALE GENOMIC DNA]</scope>
    <source>
        <strain evidence="2 3">MMS16-CNU450</strain>
    </source>
</reference>
<evidence type="ECO:0000313" key="2">
    <source>
        <dbReference type="EMBL" id="RAG81409.1"/>
    </source>
</evidence>
<comment type="caution">
    <text evidence="2">The sequence shown here is derived from an EMBL/GenBank/DDBJ whole genome shotgun (WGS) entry which is preliminary data.</text>
</comment>
<dbReference type="OrthoDB" id="3847827at2"/>
<feature type="domain" description="HTH luxR-type" evidence="1">
    <location>
        <begin position="268"/>
        <end position="330"/>
    </location>
</feature>
<name>A0A2X0K1I6_9ACTN</name>
<dbReference type="Gene3D" id="1.10.10.10">
    <property type="entry name" value="Winged helix-like DNA-binding domain superfamily/Winged helix DNA-binding domain"/>
    <property type="match status" value="1"/>
</dbReference>
<dbReference type="SUPFAM" id="SSF46894">
    <property type="entry name" value="C-terminal effector domain of the bipartite response regulators"/>
    <property type="match status" value="1"/>
</dbReference>
<dbReference type="PROSITE" id="PS50043">
    <property type="entry name" value="HTH_LUXR_2"/>
    <property type="match status" value="1"/>
</dbReference>
<dbReference type="GO" id="GO:0003677">
    <property type="term" value="F:DNA binding"/>
    <property type="evidence" value="ECO:0007669"/>
    <property type="project" value="InterPro"/>
</dbReference>
<dbReference type="InterPro" id="IPR016032">
    <property type="entry name" value="Sig_transdc_resp-reg_C-effctor"/>
</dbReference>
<dbReference type="InterPro" id="IPR036388">
    <property type="entry name" value="WH-like_DNA-bd_sf"/>
</dbReference>
<dbReference type="RefSeq" id="WP_111506939.1">
    <property type="nucleotide sequence ID" value="NZ_QKYN01000161.1"/>
</dbReference>
<dbReference type="SMART" id="SM00421">
    <property type="entry name" value="HTH_LUXR"/>
    <property type="match status" value="1"/>
</dbReference>
<protein>
    <recommendedName>
        <fullName evidence="1">HTH luxR-type domain-containing protein</fullName>
    </recommendedName>
</protein>
<dbReference type="GO" id="GO:0006355">
    <property type="term" value="P:regulation of DNA-templated transcription"/>
    <property type="evidence" value="ECO:0007669"/>
    <property type="project" value="InterPro"/>
</dbReference>
<gene>
    <name evidence="2" type="ORF">DN069_33070</name>
</gene>
<dbReference type="EMBL" id="QKYN01000161">
    <property type="protein sequence ID" value="RAG81409.1"/>
    <property type="molecule type" value="Genomic_DNA"/>
</dbReference>
<accession>A0A2X0K1I6</accession>
<evidence type="ECO:0000313" key="3">
    <source>
        <dbReference type="Proteomes" id="UP000248889"/>
    </source>
</evidence>
<sequence>MTSPQLPTALTAEAVTVYRRALVDGEFIWDSAAEVTGLDKEGLAKCRDELVAHFLLQSEPNGDSRLRPVSPEFAAAKLAEPFEDAIRAARSAVDTTRERLLQLMPAYLGRTVSGPVPGGLEIVADPAEVQLMINNAVSKCTRDFMTVQPGGRRNPDQLESSLPLDLTIARRGVRFRMIYQHTTRTQLSMRSYVSAMVEAGAEIRTADQLPDILFIVDREIAFIPKRTHPDQKPGALVVREPVLISFLCALFEQFWITSTPFIDEGPGYQNASDDLKRSVLELLAQGLKDEVVARRLGMSVRTCRRHIAALMQELGAESRFEAGVRAAQLGLLKREGLEG</sequence>
<dbReference type="InterPro" id="IPR051797">
    <property type="entry name" value="TrmB-like"/>
</dbReference>
<dbReference type="AlphaFoldDB" id="A0A2X0K1I6"/>
<dbReference type="PANTHER" id="PTHR34293">
    <property type="entry name" value="HTH-TYPE TRANSCRIPTIONAL REGULATOR TRMBL2"/>
    <property type="match status" value="1"/>
</dbReference>
<dbReference type="Proteomes" id="UP000248889">
    <property type="component" value="Unassembled WGS sequence"/>
</dbReference>
<dbReference type="PANTHER" id="PTHR34293:SF1">
    <property type="entry name" value="HTH-TYPE TRANSCRIPTIONAL REGULATOR TRMBL2"/>
    <property type="match status" value="1"/>
</dbReference>
<dbReference type="InterPro" id="IPR000792">
    <property type="entry name" value="Tscrpt_reg_LuxR_C"/>
</dbReference>